<dbReference type="Proteomes" id="UP000784294">
    <property type="component" value="Unassembled WGS sequence"/>
</dbReference>
<proteinExistence type="predicted"/>
<dbReference type="PROSITE" id="PS51257">
    <property type="entry name" value="PROKAR_LIPOPROTEIN"/>
    <property type="match status" value="1"/>
</dbReference>
<sequence>MSEGHYKHTVAQSIRCPVCSASFLSSCPLLCIVSPPQCCRLIGTHGPNVKLPCQARCAFVTQASAICQSLLTGRLAIQSCLDIVDV</sequence>
<protein>
    <submittedName>
        <fullName evidence="1">Uncharacterized protein</fullName>
    </submittedName>
</protein>
<reference evidence="1" key="1">
    <citation type="submission" date="2018-11" db="EMBL/GenBank/DDBJ databases">
        <authorList>
            <consortium name="Pathogen Informatics"/>
        </authorList>
    </citation>
    <scope>NUCLEOTIDE SEQUENCE</scope>
</reference>
<dbReference type="AlphaFoldDB" id="A0A3S5CJ26"/>
<name>A0A3S5CJ26_9PLAT</name>
<keyword evidence="2" id="KW-1185">Reference proteome</keyword>
<evidence type="ECO:0000313" key="2">
    <source>
        <dbReference type="Proteomes" id="UP000784294"/>
    </source>
</evidence>
<evidence type="ECO:0000313" key="1">
    <source>
        <dbReference type="EMBL" id="VEL12285.1"/>
    </source>
</evidence>
<dbReference type="EMBL" id="CAAALY010014323">
    <property type="protein sequence ID" value="VEL12285.1"/>
    <property type="molecule type" value="Genomic_DNA"/>
</dbReference>
<comment type="caution">
    <text evidence="1">The sequence shown here is derived from an EMBL/GenBank/DDBJ whole genome shotgun (WGS) entry which is preliminary data.</text>
</comment>
<accession>A0A3S5CJ26</accession>
<organism evidence="1 2">
    <name type="scientific">Protopolystoma xenopodis</name>
    <dbReference type="NCBI Taxonomy" id="117903"/>
    <lineage>
        <taxon>Eukaryota</taxon>
        <taxon>Metazoa</taxon>
        <taxon>Spiralia</taxon>
        <taxon>Lophotrochozoa</taxon>
        <taxon>Platyhelminthes</taxon>
        <taxon>Monogenea</taxon>
        <taxon>Polyopisthocotylea</taxon>
        <taxon>Polystomatidea</taxon>
        <taxon>Polystomatidae</taxon>
        <taxon>Protopolystoma</taxon>
    </lineage>
</organism>
<gene>
    <name evidence="1" type="ORF">PXEA_LOCUS5725</name>
</gene>